<evidence type="ECO:0000313" key="2">
    <source>
        <dbReference type="EMBL" id="TNN40430.1"/>
    </source>
</evidence>
<dbReference type="Proteomes" id="UP000314294">
    <property type="component" value="Unassembled WGS sequence"/>
</dbReference>
<feature type="region of interest" description="Disordered" evidence="1">
    <location>
        <begin position="1"/>
        <end position="63"/>
    </location>
</feature>
<gene>
    <name evidence="2" type="ORF">EYF80_049394</name>
</gene>
<keyword evidence="3" id="KW-1185">Reference proteome</keyword>
<accession>A0A4Z2FHQ1</accession>
<sequence length="76" mass="8638">MITKQRMCRGLDNKGDPERWWSPTAPRPGLHQRCWGRKSSRVSGQTDSSCGAVGPDECSRRSRGPYTCQMQRELRG</sequence>
<protein>
    <submittedName>
        <fullName evidence="2">Uncharacterized protein</fullName>
    </submittedName>
</protein>
<dbReference type="AlphaFoldDB" id="A0A4Z2FHQ1"/>
<comment type="caution">
    <text evidence="2">The sequence shown here is derived from an EMBL/GenBank/DDBJ whole genome shotgun (WGS) entry which is preliminary data.</text>
</comment>
<organism evidence="2 3">
    <name type="scientific">Liparis tanakae</name>
    <name type="common">Tanaka's snailfish</name>
    <dbReference type="NCBI Taxonomy" id="230148"/>
    <lineage>
        <taxon>Eukaryota</taxon>
        <taxon>Metazoa</taxon>
        <taxon>Chordata</taxon>
        <taxon>Craniata</taxon>
        <taxon>Vertebrata</taxon>
        <taxon>Euteleostomi</taxon>
        <taxon>Actinopterygii</taxon>
        <taxon>Neopterygii</taxon>
        <taxon>Teleostei</taxon>
        <taxon>Neoteleostei</taxon>
        <taxon>Acanthomorphata</taxon>
        <taxon>Eupercaria</taxon>
        <taxon>Perciformes</taxon>
        <taxon>Cottioidei</taxon>
        <taxon>Cottales</taxon>
        <taxon>Liparidae</taxon>
        <taxon>Liparis</taxon>
    </lineage>
</organism>
<evidence type="ECO:0000313" key="3">
    <source>
        <dbReference type="Proteomes" id="UP000314294"/>
    </source>
</evidence>
<evidence type="ECO:0000256" key="1">
    <source>
        <dbReference type="SAM" id="MobiDB-lite"/>
    </source>
</evidence>
<name>A0A4Z2FHQ1_9TELE</name>
<proteinExistence type="predicted"/>
<reference evidence="2 3" key="1">
    <citation type="submission" date="2019-03" db="EMBL/GenBank/DDBJ databases">
        <title>First draft genome of Liparis tanakae, snailfish: a comprehensive survey of snailfish specific genes.</title>
        <authorList>
            <person name="Kim W."/>
            <person name="Song I."/>
            <person name="Jeong J.-H."/>
            <person name="Kim D."/>
            <person name="Kim S."/>
            <person name="Ryu S."/>
            <person name="Song J.Y."/>
            <person name="Lee S.K."/>
        </authorList>
    </citation>
    <scope>NUCLEOTIDE SEQUENCE [LARGE SCALE GENOMIC DNA]</scope>
    <source>
        <tissue evidence="2">Muscle</tissue>
    </source>
</reference>
<dbReference type="EMBL" id="SRLO01001190">
    <property type="protein sequence ID" value="TNN40430.1"/>
    <property type="molecule type" value="Genomic_DNA"/>
</dbReference>
<feature type="compositionally biased region" description="Basic and acidic residues" evidence="1">
    <location>
        <begin position="9"/>
        <end position="19"/>
    </location>
</feature>